<evidence type="ECO:0000259" key="15">
    <source>
        <dbReference type="Pfam" id="PF07715"/>
    </source>
</evidence>
<keyword evidence="8 12" id="KW-0798">TonB box</keyword>
<sequence>MLCGGTSLFALSAFIPQASGQTIPPSGKPAAKKSRVASKQPQAPRLEEVTVTARKRAERIERTPISMTSISGTELAARGISSIDKIQNLSPNITFGNVASNSGVANAAAVFIRGIGQTDFSFGVDPGVGMYVDGVYVGSPVGAVLNMVDISNVSILRGPQGTLFGRNTIGGAVSVSSLTPNSTLSAKADVKYGTGNRINSRVFFNVPLSRTVFANFSVGSFMQDGYVHAPYQKNQRELGNQDTPVFKGALRWHPIDKLNVTLRGNWVRDRSNGAPFVTTGVNPSSTSSMIALANHIAGGTLTNCTAPGCFNSRYYSKNTNYGTGPDYSNLTSWSTSATIDYDLSQYLDLKSITAYSKSLGKFAQDRDASPLPVNYVADLYQEKQFSEEVQATGRALNNRLHYATGIYYFDQSGYDIEPNQFYVLSLVSGGQFTDKNYAGYAQATYSITKKFNITAGVRYTEDNKSFLPNQYYVSTIGAPILSIPPGTRIVPYERFHNNNARWTPMVNLSYQITPELMAYTTFSQGFKGGGFTQRLTNIAPSPPSFRPETVNSFEGGLKFYGLNHRLRLSAAGFFTFYDDVQLLVADATHIGPYYTNAGKAQISGFELEGQYALGDGWTALGSLGMTDAHYTQLNNTVQGLTLNSMFTLVSKWTANLGMAKRIDLGRYGTMTPRADVSYRSRYNADLNAIQYNTLIQPKYILVNLSTRWASRNERYYFQVGLDNATNEKFMAWGSYSASFGNYLKSFDRGRQWYFQGGVSF</sequence>
<reference evidence="16 17" key="1">
    <citation type="submission" date="2020-06" db="EMBL/GenBank/DDBJ databases">
        <title>Description of novel acetic acid bacteria.</title>
        <authorList>
            <person name="Sombolestani A."/>
        </authorList>
    </citation>
    <scope>NUCLEOTIDE SEQUENCE [LARGE SCALE GENOMIC DNA]</scope>
    <source>
        <strain evidence="16 17">LMG 31431</strain>
    </source>
</reference>
<dbReference type="Gene3D" id="2.40.170.20">
    <property type="entry name" value="TonB-dependent receptor, beta-barrel domain"/>
    <property type="match status" value="1"/>
</dbReference>
<evidence type="ECO:0000256" key="1">
    <source>
        <dbReference type="ARBA" id="ARBA00004571"/>
    </source>
</evidence>
<dbReference type="PROSITE" id="PS52016">
    <property type="entry name" value="TONB_DEPENDENT_REC_3"/>
    <property type="match status" value="1"/>
</dbReference>
<evidence type="ECO:0000256" key="10">
    <source>
        <dbReference type="ARBA" id="ARBA00023237"/>
    </source>
</evidence>
<evidence type="ECO:0000256" key="8">
    <source>
        <dbReference type="ARBA" id="ARBA00023077"/>
    </source>
</evidence>
<dbReference type="SUPFAM" id="SSF56935">
    <property type="entry name" value="Porins"/>
    <property type="match status" value="1"/>
</dbReference>
<dbReference type="EMBL" id="JABXXP010000045">
    <property type="protein sequence ID" value="NVN10499.1"/>
    <property type="molecule type" value="Genomic_DNA"/>
</dbReference>
<evidence type="ECO:0000313" key="17">
    <source>
        <dbReference type="Proteomes" id="UP000534870"/>
    </source>
</evidence>
<evidence type="ECO:0000256" key="11">
    <source>
        <dbReference type="PROSITE-ProRule" id="PRU01360"/>
    </source>
</evidence>
<dbReference type="Proteomes" id="UP000534870">
    <property type="component" value="Unassembled WGS sequence"/>
</dbReference>
<dbReference type="Pfam" id="PF07715">
    <property type="entry name" value="Plug"/>
    <property type="match status" value="1"/>
</dbReference>
<dbReference type="AlphaFoldDB" id="A0A7Y7IU81"/>
<dbReference type="InterPro" id="IPR000531">
    <property type="entry name" value="Beta-barrel_TonB"/>
</dbReference>
<dbReference type="InterPro" id="IPR036942">
    <property type="entry name" value="Beta-barrel_TonB_sf"/>
</dbReference>
<dbReference type="InterPro" id="IPR039426">
    <property type="entry name" value="TonB-dep_rcpt-like"/>
</dbReference>
<proteinExistence type="inferred from homology"/>
<organism evidence="16 17">
    <name type="scientific">Nguyenibacter vanlangensis</name>
    <dbReference type="NCBI Taxonomy" id="1216886"/>
    <lineage>
        <taxon>Bacteria</taxon>
        <taxon>Pseudomonadati</taxon>
        <taxon>Pseudomonadota</taxon>
        <taxon>Alphaproteobacteria</taxon>
        <taxon>Acetobacterales</taxon>
        <taxon>Acetobacteraceae</taxon>
        <taxon>Nguyenibacter</taxon>
    </lineage>
</organism>
<dbReference type="PANTHER" id="PTHR32552:SF81">
    <property type="entry name" value="TONB-DEPENDENT OUTER MEMBRANE RECEPTOR"/>
    <property type="match status" value="1"/>
</dbReference>
<keyword evidence="2 11" id="KW-0813">Transport</keyword>
<evidence type="ECO:0000256" key="13">
    <source>
        <dbReference type="SAM" id="MobiDB-lite"/>
    </source>
</evidence>
<keyword evidence="16" id="KW-0675">Receptor</keyword>
<evidence type="ECO:0000256" key="7">
    <source>
        <dbReference type="ARBA" id="ARBA00023065"/>
    </source>
</evidence>
<accession>A0A7Y7IU81</accession>
<evidence type="ECO:0000256" key="3">
    <source>
        <dbReference type="ARBA" id="ARBA00022452"/>
    </source>
</evidence>
<dbReference type="GO" id="GO:0006826">
    <property type="term" value="P:iron ion transport"/>
    <property type="evidence" value="ECO:0007669"/>
    <property type="project" value="UniProtKB-KW"/>
</dbReference>
<name>A0A7Y7IU81_9PROT</name>
<keyword evidence="6" id="KW-0408">Iron</keyword>
<evidence type="ECO:0000256" key="2">
    <source>
        <dbReference type="ARBA" id="ARBA00022448"/>
    </source>
</evidence>
<comment type="similarity">
    <text evidence="11 12">Belongs to the TonB-dependent receptor family.</text>
</comment>
<dbReference type="PANTHER" id="PTHR32552">
    <property type="entry name" value="FERRICHROME IRON RECEPTOR-RELATED"/>
    <property type="match status" value="1"/>
</dbReference>
<keyword evidence="3 11" id="KW-1134">Transmembrane beta strand</keyword>
<evidence type="ECO:0000259" key="14">
    <source>
        <dbReference type="Pfam" id="PF00593"/>
    </source>
</evidence>
<dbReference type="CDD" id="cd01347">
    <property type="entry name" value="ligand_gated_channel"/>
    <property type="match status" value="1"/>
</dbReference>
<comment type="caution">
    <text evidence="16">The sequence shown here is derived from an EMBL/GenBank/DDBJ whole genome shotgun (WGS) entry which is preliminary data.</text>
</comment>
<gene>
    <name evidence="16" type="ORF">HUK84_04955</name>
</gene>
<evidence type="ECO:0000256" key="12">
    <source>
        <dbReference type="RuleBase" id="RU003357"/>
    </source>
</evidence>
<evidence type="ECO:0000256" key="4">
    <source>
        <dbReference type="ARBA" id="ARBA00022496"/>
    </source>
</evidence>
<comment type="subcellular location">
    <subcellularLocation>
        <location evidence="1 11">Cell outer membrane</location>
        <topology evidence="1 11">Multi-pass membrane protein</topology>
    </subcellularLocation>
</comment>
<dbReference type="GO" id="GO:0009279">
    <property type="term" value="C:cell outer membrane"/>
    <property type="evidence" value="ECO:0007669"/>
    <property type="project" value="UniProtKB-SubCell"/>
</dbReference>
<feature type="region of interest" description="Disordered" evidence="13">
    <location>
        <begin position="21"/>
        <end position="43"/>
    </location>
</feature>
<feature type="domain" description="TonB-dependent receptor plug" evidence="15">
    <location>
        <begin position="61"/>
        <end position="172"/>
    </location>
</feature>
<keyword evidence="4" id="KW-0410">Iron transport</keyword>
<evidence type="ECO:0000313" key="16">
    <source>
        <dbReference type="EMBL" id="NVN10499.1"/>
    </source>
</evidence>
<keyword evidence="9 11" id="KW-0472">Membrane</keyword>
<keyword evidence="10 11" id="KW-0998">Cell outer membrane</keyword>
<keyword evidence="5 11" id="KW-0812">Transmembrane</keyword>
<dbReference type="InterPro" id="IPR012910">
    <property type="entry name" value="Plug_dom"/>
</dbReference>
<evidence type="ECO:0000256" key="9">
    <source>
        <dbReference type="ARBA" id="ARBA00023136"/>
    </source>
</evidence>
<keyword evidence="7" id="KW-0406">Ion transport</keyword>
<protein>
    <submittedName>
        <fullName evidence="16">TonB-dependent receptor</fullName>
    </submittedName>
</protein>
<evidence type="ECO:0000256" key="5">
    <source>
        <dbReference type="ARBA" id="ARBA00022692"/>
    </source>
</evidence>
<dbReference type="Pfam" id="PF00593">
    <property type="entry name" value="TonB_dep_Rec_b-barrel"/>
    <property type="match status" value="1"/>
</dbReference>
<evidence type="ECO:0000256" key="6">
    <source>
        <dbReference type="ARBA" id="ARBA00023004"/>
    </source>
</evidence>
<feature type="domain" description="TonB-dependent receptor-like beta-barrel" evidence="14">
    <location>
        <begin position="311"/>
        <end position="723"/>
    </location>
</feature>